<feature type="compositionally biased region" description="Polar residues" evidence="1">
    <location>
        <begin position="42"/>
        <end position="57"/>
    </location>
</feature>
<evidence type="ECO:0000313" key="4">
    <source>
        <dbReference type="EMBL" id="MFC4353367.1"/>
    </source>
</evidence>
<dbReference type="RefSeq" id="WP_382423743.1">
    <property type="nucleotide sequence ID" value="NZ_JBHSCW010000012.1"/>
</dbReference>
<gene>
    <name evidence="4" type="ORF">ACFOW6_17600</name>
</gene>
<proteinExistence type="predicted"/>
<name>A0ABV8URI3_9PROT</name>
<feature type="chain" id="PRO_5045180666" evidence="2">
    <location>
        <begin position="22"/>
        <end position="149"/>
    </location>
</feature>
<evidence type="ECO:0000313" key="5">
    <source>
        <dbReference type="Proteomes" id="UP001595799"/>
    </source>
</evidence>
<feature type="region of interest" description="Disordered" evidence="1">
    <location>
        <begin position="25"/>
        <end position="63"/>
    </location>
</feature>
<protein>
    <submittedName>
        <fullName evidence="4">DUF4168 domain-containing protein</fullName>
    </submittedName>
</protein>
<dbReference type="EMBL" id="JBHSCW010000012">
    <property type="protein sequence ID" value="MFC4353367.1"/>
    <property type="molecule type" value="Genomic_DNA"/>
</dbReference>
<dbReference type="Pfam" id="PF13767">
    <property type="entry name" value="DUF4168"/>
    <property type="match status" value="1"/>
</dbReference>
<evidence type="ECO:0000256" key="2">
    <source>
        <dbReference type="SAM" id="SignalP"/>
    </source>
</evidence>
<accession>A0ABV8URI3</accession>
<dbReference type="Proteomes" id="UP001595799">
    <property type="component" value="Unassembled WGS sequence"/>
</dbReference>
<organism evidence="4 5">
    <name type="scientific">Fodinicurvata halophila</name>
    <dbReference type="NCBI Taxonomy" id="1419723"/>
    <lineage>
        <taxon>Bacteria</taxon>
        <taxon>Pseudomonadati</taxon>
        <taxon>Pseudomonadota</taxon>
        <taxon>Alphaproteobacteria</taxon>
        <taxon>Rhodospirillales</taxon>
        <taxon>Rhodovibrionaceae</taxon>
        <taxon>Fodinicurvata</taxon>
    </lineage>
</organism>
<keyword evidence="2" id="KW-0732">Signal</keyword>
<comment type="caution">
    <text evidence="4">The sequence shown here is derived from an EMBL/GenBank/DDBJ whole genome shotgun (WGS) entry which is preliminary data.</text>
</comment>
<evidence type="ECO:0000256" key="1">
    <source>
        <dbReference type="SAM" id="MobiDB-lite"/>
    </source>
</evidence>
<reference evidence="5" key="1">
    <citation type="journal article" date="2019" name="Int. J. Syst. Evol. Microbiol.">
        <title>The Global Catalogue of Microorganisms (GCM) 10K type strain sequencing project: providing services to taxonomists for standard genome sequencing and annotation.</title>
        <authorList>
            <consortium name="The Broad Institute Genomics Platform"/>
            <consortium name="The Broad Institute Genome Sequencing Center for Infectious Disease"/>
            <person name="Wu L."/>
            <person name="Ma J."/>
        </authorList>
    </citation>
    <scope>NUCLEOTIDE SEQUENCE [LARGE SCALE GENOMIC DNA]</scope>
    <source>
        <strain evidence="5">CECT 8472</strain>
    </source>
</reference>
<evidence type="ECO:0000259" key="3">
    <source>
        <dbReference type="Pfam" id="PF13767"/>
    </source>
</evidence>
<keyword evidence="5" id="KW-1185">Reference proteome</keyword>
<feature type="signal peptide" evidence="2">
    <location>
        <begin position="1"/>
        <end position="21"/>
    </location>
</feature>
<dbReference type="InterPro" id="IPR025433">
    <property type="entry name" value="DUF4168"/>
</dbReference>
<feature type="domain" description="DUF4168" evidence="3">
    <location>
        <begin position="65"/>
        <end position="140"/>
    </location>
</feature>
<sequence>MSTRFSLRSTTAALIMGSAMAFGAAAASAADAPQTDDGSFDLAQSSTDDNMENNMQEGGSVDDYSDQELQDYVLAMQDVSEIGQEKEPEIANAESEEEAQEIWQNAQEEMAAAVEERGLTVEKYNEITQAAQSDPELASKLNSMVESSN</sequence>